<organism evidence="2 3">
    <name type="scientific">Methylobacterium thuringiense</name>
    <dbReference type="NCBI Taxonomy" id="1003091"/>
    <lineage>
        <taxon>Bacteria</taxon>
        <taxon>Pseudomonadati</taxon>
        <taxon>Pseudomonadota</taxon>
        <taxon>Alphaproteobacteria</taxon>
        <taxon>Hyphomicrobiales</taxon>
        <taxon>Methylobacteriaceae</taxon>
        <taxon>Methylobacterium</taxon>
    </lineage>
</organism>
<accession>A0ABQ4TFW0</accession>
<sequence length="86" mass="9528">MTVFGGFSVDPPRMKQIGTMSDHSVEQDSPYSGNSVCRRTRRGPARRSNNYMLQNRNTIAGTKSTPSTVVLRDTSGRMSLFPMGQD</sequence>
<evidence type="ECO:0000313" key="3">
    <source>
        <dbReference type="Proteomes" id="UP001055101"/>
    </source>
</evidence>
<keyword evidence="3" id="KW-1185">Reference proteome</keyword>
<comment type="caution">
    <text evidence="2">The sequence shown here is derived from an EMBL/GenBank/DDBJ whole genome shotgun (WGS) entry which is preliminary data.</text>
</comment>
<feature type="compositionally biased region" description="Polar residues" evidence="1">
    <location>
        <begin position="18"/>
        <end position="37"/>
    </location>
</feature>
<reference evidence="2" key="2">
    <citation type="submission" date="2021-08" db="EMBL/GenBank/DDBJ databases">
        <authorList>
            <person name="Tani A."/>
            <person name="Ola A."/>
            <person name="Ogura Y."/>
            <person name="Katsura K."/>
            <person name="Hayashi T."/>
        </authorList>
    </citation>
    <scope>NUCLEOTIDE SEQUENCE</scope>
    <source>
        <strain evidence="2">DSM 23674</strain>
    </source>
</reference>
<dbReference type="EMBL" id="BPRA01000001">
    <property type="protein sequence ID" value="GJE53906.1"/>
    <property type="molecule type" value="Genomic_DNA"/>
</dbReference>
<proteinExistence type="predicted"/>
<feature type="region of interest" description="Disordered" evidence="1">
    <location>
        <begin position="1"/>
        <end position="47"/>
    </location>
</feature>
<gene>
    <name evidence="2" type="ORF">EKPJFOCH_0374</name>
</gene>
<protein>
    <submittedName>
        <fullName evidence="2">Uncharacterized protein</fullName>
    </submittedName>
</protein>
<reference evidence="2" key="1">
    <citation type="journal article" date="2021" name="Front. Microbiol.">
        <title>Comprehensive Comparative Genomics and Phenotyping of Methylobacterium Species.</title>
        <authorList>
            <person name="Alessa O."/>
            <person name="Ogura Y."/>
            <person name="Fujitani Y."/>
            <person name="Takami H."/>
            <person name="Hayashi T."/>
            <person name="Sahin N."/>
            <person name="Tani A."/>
        </authorList>
    </citation>
    <scope>NUCLEOTIDE SEQUENCE</scope>
    <source>
        <strain evidence="2">DSM 23674</strain>
    </source>
</reference>
<evidence type="ECO:0000313" key="2">
    <source>
        <dbReference type="EMBL" id="GJE53906.1"/>
    </source>
</evidence>
<evidence type="ECO:0000256" key="1">
    <source>
        <dbReference type="SAM" id="MobiDB-lite"/>
    </source>
</evidence>
<dbReference type="Proteomes" id="UP001055101">
    <property type="component" value="Unassembled WGS sequence"/>
</dbReference>
<name>A0ABQ4TFW0_9HYPH</name>